<evidence type="ECO:0008006" key="3">
    <source>
        <dbReference type="Google" id="ProtNLM"/>
    </source>
</evidence>
<proteinExistence type="predicted"/>
<name>A0ABR3TIA3_9PEZI</name>
<keyword evidence="2" id="KW-1185">Reference proteome</keyword>
<dbReference type="Gene3D" id="3.40.50.150">
    <property type="entry name" value="Vaccinia Virus protein VP39"/>
    <property type="match status" value="1"/>
</dbReference>
<evidence type="ECO:0000313" key="2">
    <source>
        <dbReference type="Proteomes" id="UP001521184"/>
    </source>
</evidence>
<dbReference type="EMBL" id="JAKEKT020000066">
    <property type="protein sequence ID" value="KAL1639276.1"/>
    <property type="molecule type" value="Genomic_DNA"/>
</dbReference>
<protein>
    <recommendedName>
        <fullName evidence="3">Nicotinamide N-methyltransferase</fullName>
    </recommendedName>
</protein>
<dbReference type="Pfam" id="PF10294">
    <property type="entry name" value="Methyltransf_16"/>
    <property type="match status" value="1"/>
</dbReference>
<dbReference type="PANTHER" id="PTHR14614:SF104">
    <property type="entry name" value="N-METHYLTRANSFERASE, PUTATIVE (AFU_ORTHOLOGUE AFUA_1G17750)-RELATED"/>
    <property type="match status" value="1"/>
</dbReference>
<gene>
    <name evidence="1" type="ORF">SLS58_008118</name>
</gene>
<evidence type="ECO:0000313" key="1">
    <source>
        <dbReference type="EMBL" id="KAL1639276.1"/>
    </source>
</evidence>
<dbReference type="InterPro" id="IPR029063">
    <property type="entry name" value="SAM-dependent_MTases_sf"/>
</dbReference>
<dbReference type="InterPro" id="IPR019410">
    <property type="entry name" value="Methyltransf_16"/>
</dbReference>
<dbReference type="Proteomes" id="UP001521184">
    <property type="component" value="Unassembled WGS sequence"/>
</dbReference>
<organism evidence="1 2">
    <name type="scientific">Diplodia intermedia</name>
    <dbReference type="NCBI Taxonomy" id="856260"/>
    <lineage>
        <taxon>Eukaryota</taxon>
        <taxon>Fungi</taxon>
        <taxon>Dikarya</taxon>
        <taxon>Ascomycota</taxon>
        <taxon>Pezizomycotina</taxon>
        <taxon>Dothideomycetes</taxon>
        <taxon>Dothideomycetes incertae sedis</taxon>
        <taxon>Botryosphaeriales</taxon>
        <taxon>Botryosphaeriaceae</taxon>
        <taxon>Diplodia</taxon>
    </lineage>
</organism>
<comment type="caution">
    <text evidence="1">The sequence shown here is derived from an EMBL/GenBank/DDBJ whole genome shotgun (WGS) entry which is preliminary data.</text>
</comment>
<sequence length="326" mass="36210">MLPNLLRITPRTPTEDPEDVFAAALGTIFTDDLRNQHGDPGCVIAYLSRRLDAPVDLHVADPRGEEARRKFAHYLWNAGVLMAELCGGRPAWGGEAGGEEDECSRVLGGLEWRLHAGREWWVDAGEEACWRVEGERVLELGAGSADGIIFSSIIGVGLAGIVSTLVGADEVVVSDYPAPEILENLEQNVKRNIPEKLRSKVSVQGHLWGDLDSPFAVANAGGFTRILAADCLWMPHEHRSLAKSMLHFLSPDPQARVFVIAGFHTGRAMMAPFFEIVVEEGLEIDDIYEMDAEARRREWASERDEGREDHGERNKWLVVARLKRKQ</sequence>
<accession>A0ABR3TIA3</accession>
<dbReference type="PANTHER" id="PTHR14614">
    <property type="entry name" value="HEPATOCELLULAR CARCINOMA-ASSOCIATED ANTIGEN"/>
    <property type="match status" value="1"/>
</dbReference>
<dbReference type="SUPFAM" id="SSF53335">
    <property type="entry name" value="S-adenosyl-L-methionine-dependent methyltransferases"/>
    <property type="match status" value="1"/>
</dbReference>
<reference evidence="1 2" key="1">
    <citation type="journal article" date="2023" name="Plant Dis.">
        <title>First Report of Diplodia intermedia Causing Canker and Dieback Diseases on Apple Trees in Canada.</title>
        <authorList>
            <person name="Ellouze W."/>
            <person name="Ilyukhin E."/>
            <person name="Sulman M."/>
            <person name="Ali S."/>
        </authorList>
    </citation>
    <scope>NUCLEOTIDE SEQUENCE [LARGE SCALE GENOMIC DNA]</scope>
    <source>
        <strain evidence="1 2">M45-28</strain>
    </source>
</reference>